<gene>
    <name evidence="2" type="primary">LOC107768142</name>
</gene>
<dbReference type="STRING" id="4097.A0A1S3XSS1"/>
<accession>A0A1S3XSS1</accession>
<evidence type="ECO:0000313" key="2">
    <source>
        <dbReference type="RefSeq" id="XP_016442732.1"/>
    </source>
</evidence>
<sequence>MAGMRTSITDLGTRVDSLDRMPSSRRRSWHGCVHLAGLVIWTSALSPTRIDPIKGLHIPEPYTYSPAAAVPEWQDAMRKEFEALKANRTWDIVPPSLAVPRSCSSSAPLVCKLLKSLCGLRQASRQWYAKLSQAPCSRGYSHSLNDYSLFTRGSGSSLVILVVYVDDMILTMTDLPEISSLKAFLHEQFKIKDLGSLNYFLGIEVLYSDSRVLLHQKKFVHELLDSFASSASSAVIYPLALNEKLKAYVGDPLPKPEEYRCLVGKLNFLIYIRPDISFAVQHLSQFLQAALHLTRYLKGTSDFVLFFSNSSDLSLKVYWDSDWTSCVDSRRSVAGFCVFLGDYLVSWKSKKRHVVSLSSAEAEYMAMSKAATKVTWLSRLMADFGISSSSPIPLYCDNEEALHIARNPFFHEGTKHVELDCHFIRGKIGDG</sequence>
<dbReference type="SUPFAM" id="SSF56672">
    <property type="entry name" value="DNA/RNA polymerases"/>
    <property type="match status" value="1"/>
</dbReference>
<dbReference type="RefSeq" id="XP_016442732.1">
    <property type="nucleotide sequence ID" value="XM_016587246.1"/>
</dbReference>
<feature type="domain" description="Reverse transcriptase Ty1/copia-type" evidence="1">
    <location>
        <begin position="110"/>
        <end position="238"/>
    </location>
</feature>
<dbReference type="KEGG" id="nta:107768142"/>
<proteinExistence type="predicted"/>
<dbReference type="AlphaFoldDB" id="A0A1S3XSS1"/>
<dbReference type="InterPro" id="IPR013103">
    <property type="entry name" value="RVT_2"/>
</dbReference>
<dbReference type="Pfam" id="PF07727">
    <property type="entry name" value="RVT_2"/>
    <property type="match status" value="1"/>
</dbReference>
<evidence type="ECO:0000259" key="1">
    <source>
        <dbReference type="Pfam" id="PF07727"/>
    </source>
</evidence>
<reference evidence="2" key="1">
    <citation type="submission" date="2025-08" db="UniProtKB">
        <authorList>
            <consortium name="RefSeq"/>
        </authorList>
    </citation>
    <scope>IDENTIFICATION</scope>
</reference>
<dbReference type="PaxDb" id="4097-A0A1S3XSS1"/>
<dbReference type="PANTHER" id="PTHR11439">
    <property type="entry name" value="GAG-POL-RELATED RETROTRANSPOSON"/>
    <property type="match status" value="1"/>
</dbReference>
<dbReference type="OrthoDB" id="414945at2759"/>
<protein>
    <submittedName>
        <fullName evidence="2">Uncharacterized mitochondrial protein AtMg00810-like</fullName>
    </submittedName>
</protein>
<dbReference type="PANTHER" id="PTHR11439:SF470">
    <property type="entry name" value="CYSTEINE-RICH RLK (RECEPTOR-LIKE PROTEIN KINASE) 8"/>
    <property type="match status" value="1"/>
</dbReference>
<dbReference type="InterPro" id="IPR043502">
    <property type="entry name" value="DNA/RNA_pol_sf"/>
</dbReference>
<dbReference type="CDD" id="cd09272">
    <property type="entry name" value="RNase_HI_RT_Ty1"/>
    <property type="match status" value="1"/>
</dbReference>
<name>A0A1S3XSS1_TOBAC</name>
<organism evidence="2">
    <name type="scientific">Nicotiana tabacum</name>
    <name type="common">Common tobacco</name>
    <dbReference type="NCBI Taxonomy" id="4097"/>
    <lineage>
        <taxon>Eukaryota</taxon>
        <taxon>Viridiplantae</taxon>
        <taxon>Streptophyta</taxon>
        <taxon>Embryophyta</taxon>
        <taxon>Tracheophyta</taxon>
        <taxon>Spermatophyta</taxon>
        <taxon>Magnoliopsida</taxon>
        <taxon>eudicotyledons</taxon>
        <taxon>Gunneridae</taxon>
        <taxon>Pentapetalae</taxon>
        <taxon>asterids</taxon>
        <taxon>lamiids</taxon>
        <taxon>Solanales</taxon>
        <taxon>Solanaceae</taxon>
        <taxon>Nicotianoideae</taxon>
        <taxon>Nicotianeae</taxon>
        <taxon>Nicotiana</taxon>
    </lineage>
</organism>